<dbReference type="NCBIfam" id="TIGR01643">
    <property type="entry name" value="YD_repeat_2x"/>
    <property type="match status" value="1"/>
</dbReference>
<sequence length="189" mass="21799">MTSGVARLCGAIIRYEWNAADRLQAVYLPGGGIRRFEYHPGLHLVSRRINPDGSVLTYRYGLNGHLSEKVAFGKQETELVTRYERDPMGAFAILAATRWQQAFVPLFSWELSGIRYTESTDKAMFRGNGSFSDFYIRRDDFGARAYENEKLDVLKDKIFCDFGCKWMFILYVYIFNLRLTQGNVFKLIG</sequence>
<dbReference type="Proteomes" id="UP001168109">
    <property type="component" value="Unassembled WGS sequence"/>
</dbReference>
<reference evidence="1" key="1">
    <citation type="submission" date="2024-05" db="EMBL/GenBank/DDBJ databases">
        <title>WGS of Aeromonas isolates.</title>
        <authorList>
            <person name="Lee H."/>
        </authorList>
    </citation>
    <scope>NUCLEOTIDE SEQUENCE</scope>
    <source>
        <strain evidence="1">LP308</strain>
    </source>
</reference>
<evidence type="ECO:0000313" key="2">
    <source>
        <dbReference type="Proteomes" id="UP001168109"/>
    </source>
</evidence>
<organism evidence="1 2">
    <name type="scientific">Aeromonas piscicola</name>
    <dbReference type="NCBI Taxonomy" id="600645"/>
    <lineage>
        <taxon>Bacteria</taxon>
        <taxon>Pseudomonadati</taxon>
        <taxon>Pseudomonadota</taxon>
        <taxon>Gammaproteobacteria</taxon>
        <taxon>Aeromonadales</taxon>
        <taxon>Aeromonadaceae</taxon>
        <taxon>Aeromonas</taxon>
    </lineage>
</organism>
<name>A0ABT7QAD1_9GAMM</name>
<evidence type="ECO:0000313" key="1">
    <source>
        <dbReference type="EMBL" id="MDM5130880.1"/>
    </source>
</evidence>
<dbReference type="InterPro" id="IPR006530">
    <property type="entry name" value="YD"/>
</dbReference>
<comment type="caution">
    <text evidence="1">The sequence shown here is derived from an EMBL/GenBank/DDBJ whole genome shotgun (WGS) entry which is preliminary data.</text>
</comment>
<keyword evidence="2" id="KW-1185">Reference proteome</keyword>
<dbReference type="EMBL" id="JAOPLU010000002">
    <property type="protein sequence ID" value="MDM5130880.1"/>
    <property type="molecule type" value="Genomic_DNA"/>
</dbReference>
<gene>
    <name evidence="1" type="ORF">OB962_07675</name>
</gene>
<dbReference type="RefSeq" id="WP_042869800.1">
    <property type="nucleotide sequence ID" value="NZ_CDBL01000055.1"/>
</dbReference>
<dbReference type="Gene3D" id="2.180.10.10">
    <property type="entry name" value="RHS repeat-associated core"/>
    <property type="match status" value="1"/>
</dbReference>
<protein>
    <submittedName>
        <fullName evidence="1">Uncharacterized protein</fullName>
    </submittedName>
</protein>
<proteinExistence type="predicted"/>
<accession>A0ABT7QAD1</accession>